<proteinExistence type="predicted"/>
<organism evidence="2">
    <name type="scientific">Candidatus Methanogaster sp. ANME-2c ERB4</name>
    <dbReference type="NCBI Taxonomy" id="2759911"/>
    <lineage>
        <taxon>Archaea</taxon>
        <taxon>Methanobacteriati</taxon>
        <taxon>Methanobacteriota</taxon>
        <taxon>Stenosarchaea group</taxon>
        <taxon>Methanomicrobia</taxon>
        <taxon>Methanosarcinales</taxon>
        <taxon>ANME-2 cluster</taxon>
        <taxon>Candidatus Methanogasteraceae</taxon>
        <taxon>Candidatus Methanogaster</taxon>
    </lineage>
</organism>
<gene>
    <name evidence="2" type="ORF">GBMLOPDG_00007</name>
</gene>
<dbReference type="InterPro" id="IPR045509">
    <property type="entry name" value="HD_assoc_2"/>
</dbReference>
<dbReference type="SUPFAM" id="SSF109604">
    <property type="entry name" value="HD-domain/PDEase-like"/>
    <property type="match status" value="1"/>
</dbReference>
<protein>
    <recommendedName>
        <fullName evidence="1">HD/PDEase domain-containing protein</fullName>
    </recommendedName>
</protein>
<dbReference type="GO" id="GO:0006203">
    <property type="term" value="P:dGTP catabolic process"/>
    <property type="evidence" value="ECO:0007669"/>
    <property type="project" value="TreeGrafter"/>
</dbReference>
<evidence type="ECO:0000313" key="2">
    <source>
        <dbReference type="EMBL" id="QNO46911.1"/>
    </source>
</evidence>
<dbReference type="EMBL" id="MT631235">
    <property type="protein sequence ID" value="QNO46911.1"/>
    <property type="molecule type" value="Genomic_DNA"/>
</dbReference>
<reference evidence="2" key="1">
    <citation type="submission" date="2020-06" db="EMBL/GenBank/DDBJ databases">
        <title>Unique genomic features of the anaerobic methanotrophic archaea.</title>
        <authorList>
            <person name="Chadwick G.L."/>
            <person name="Skennerton C.T."/>
            <person name="Laso-Perez R."/>
            <person name="Leu A.O."/>
            <person name="Speth D.R."/>
            <person name="Yu H."/>
            <person name="Morgan-Lang C."/>
            <person name="Hatzenpichler R."/>
            <person name="Goudeau D."/>
            <person name="Malmstrom R."/>
            <person name="Brazelton W.J."/>
            <person name="Woyke T."/>
            <person name="Hallam S.J."/>
            <person name="Tyson G.W."/>
            <person name="Wegener G."/>
            <person name="Boetius A."/>
            <person name="Orphan V."/>
        </authorList>
    </citation>
    <scope>NUCLEOTIDE SEQUENCE</scope>
</reference>
<dbReference type="SMART" id="SM00471">
    <property type="entry name" value="HDc"/>
    <property type="match status" value="1"/>
</dbReference>
<dbReference type="CDD" id="cd00077">
    <property type="entry name" value="HDc"/>
    <property type="match status" value="1"/>
</dbReference>
<accession>A0A7G9YFX7</accession>
<dbReference type="GO" id="GO:0008832">
    <property type="term" value="F:dGTPase activity"/>
    <property type="evidence" value="ECO:0007669"/>
    <property type="project" value="TreeGrafter"/>
</dbReference>
<dbReference type="AlphaFoldDB" id="A0A7G9YFX7"/>
<evidence type="ECO:0000259" key="1">
    <source>
        <dbReference type="SMART" id="SM00471"/>
    </source>
</evidence>
<name>A0A7G9YFX7_9EURY</name>
<dbReference type="InterPro" id="IPR050135">
    <property type="entry name" value="dGTPase-like"/>
</dbReference>
<dbReference type="Pfam" id="PF01966">
    <property type="entry name" value="HD"/>
    <property type="match status" value="1"/>
</dbReference>
<dbReference type="InterPro" id="IPR003607">
    <property type="entry name" value="HD/PDEase_dom"/>
</dbReference>
<dbReference type="PANTHER" id="PTHR11373">
    <property type="entry name" value="DEOXYNUCLEOSIDE TRIPHOSPHATE TRIPHOSPHOHYDROLASE"/>
    <property type="match status" value="1"/>
</dbReference>
<feature type="domain" description="HD/PDEase" evidence="1">
    <location>
        <begin position="57"/>
        <end position="192"/>
    </location>
</feature>
<dbReference type="Pfam" id="PF19276">
    <property type="entry name" value="HD_assoc_2"/>
    <property type="match status" value="1"/>
</dbReference>
<sequence length="419" mass="47459">MYINMHNHRNMMKVIRDPIHGYIELDEAALSLVDTSVMQRLRRIKQLGLTSFVYPGANHTRFEHSLGTYHLANLLADCMSKESGSDEGVEGGADGGAGQTELRVAALLHDIGHGPLSHVTENIIRKHTGRSHEDVYRILESNLGEIFDRYSISIPRVAKHIKGETGFGAALNSEIDIDRMDYLVRDAHYTGVPLSVDLVRLIHEMRFLDGKLVIGSGGIRAAESLLLSRFLMHPTVYYHHVTRIAESMCVRAIEWMIECGFDARMLHTMDDQELFMQMASYPGYPSEIADSLRDRRLFKRALYEGFDAVGESVLGHRRNVRRIEDEIASDAGVDSEYVLVDIPKPPEIVESRAFVVIDQRLKPLQEVSHLVSALGDAQRDNWRMGVYTPSEYRDVVATAAREFFGVRKHKQFRLDELIT</sequence>
<dbReference type="InterPro" id="IPR006674">
    <property type="entry name" value="HD_domain"/>
</dbReference>
<dbReference type="Gene3D" id="1.10.3210.10">
    <property type="entry name" value="Hypothetical protein af1432"/>
    <property type="match status" value="1"/>
</dbReference>
<dbReference type="PANTHER" id="PTHR11373:SF4">
    <property type="entry name" value="DEOXYNUCLEOSIDE TRIPHOSPHATE TRIPHOSPHOHYDROLASE SAMHD1"/>
    <property type="match status" value="1"/>
</dbReference>